<evidence type="ECO:0000256" key="4">
    <source>
        <dbReference type="ARBA" id="ARBA00019114"/>
    </source>
</evidence>
<dbReference type="Proteomes" id="UP001637996">
    <property type="component" value="Unassembled WGS sequence"/>
</dbReference>
<evidence type="ECO:0000256" key="6">
    <source>
        <dbReference type="ARBA" id="ARBA00022695"/>
    </source>
</evidence>
<evidence type="ECO:0000256" key="2">
    <source>
        <dbReference type="ARBA" id="ARBA00009496"/>
    </source>
</evidence>
<dbReference type="NCBIfam" id="TIGR00594">
    <property type="entry name" value="polc"/>
    <property type="match status" value="1"/>
</dbReference>
<keyword evidence="6 12" id="KW-0548">Nucleotidyltransferase</keyword>
<dbReference type="CDD" id="cd12113">
    <property type="entry name" value="PHP_PolIIIA_DnaE3"/>
    <property type="match status" value="1"/>
</dbReference>
<dbReference type="InterPro" id="IPR029460">
    <property type="entry name" value="DNAPol_HHH"/>
</dbReference>
<dbReference type="Pfam" id="PF07733">
    <property type="entry name" value="DNA_pol3_alpha"/>
    <property type="match status" value="1"/>
</dbReference>
<dbReference type="EMBL" id="JBGMEI010000002">
    <property type="protein sequence ID" value="MFO3665078.1"/>
    <property type="molecule type" value="Genomic_DNA"/>
</dbReference>
<protein>
    <recommendedName>
        <fullName evidence="4">DNA polymerase III subunit alpha</fullName>
        <ecNumber evidence="3">2.7.7.7</ecNumber>
    </recommendedName>
</protein>
<keyword evidence="13" id="KW-1185">Reference proteome</keyword>
<dbReference type="RefSeq" id="WP_410030808.1">
    <property type="nucleotide sequence ID" value="NZ_JBGMEI010000002.1"/>
</dbReference>
<dbReference type="InterPro" id="IPR041931">
    <property type="entry name" value="DNA_pol3_alpha_thumb_dom"/>
</dbReference>
<evidence type="ECO:0000259" key="11">
    <source>
        <dbReference type="SMART" id="SM00481"/>
    </source>
</evidence>
<sequence>MENKFTHLHLHTEYSLLDGFSRIDELIEKAKSFGMDSLAITDHGQMYGVIEFYKKATAAGIKPIIGCEVYVTEKDHLIKDPSNKRYYHLILLAKNNNGYQNLLKIVSEGYVNGYYYKPRVDLDFIKKYSDDITALSACLSGEVNQRILENDIEAAYETAKKYAEVFGKDNYYLELQNHGLPEQKRVNEVLVKMHKDLDIELVATNDVHYINREDSFYQDVLLCIQTGALLKDEDRMKMPCDEFYLKSPDEMYAIFKDYDRALENTNKIAQMCNVEIEFHHPHLPYFSKLPENMTNLEYLTQLVDEGLAKKYENVGEDIRARALKEINVIHNMGYIDYFLIVWDFVRFAKENDIAVGPGRGSAAGSLVSYALDITQIDPLKYDLIFERFLNPERVSMPDIDIDFDYVRRDEVVEYVNELYGRDHVSQIVTFGRMQARNAIRDVGRVLDISYGKVDKIAKLVPAVINMTLDRALEESDKFKEAYESDAESKRLIDTARKVESLPRHTSIHAAGVVMSKEILTDIVPLALSNDQVVTQFNMTEIEELGLLKMDFLGLRNLTVIKDTIKDVKANRGIDIDIENIDENDPNIIDQFNKAKTIGLFQFESPGMRNFLKNLKPTVFDDLVAANSLFRPGPMDEIPTYIHNKNNPKDVSFLDEKLKPILGVTYGIIVYQEQVMQIVQQLGGFSLGEADNLRRAMSKKKMDIMQANREIFVNGKVDENGEVIIPGCIRNGVSERAANKIYDEMISFAKYAFNKSHSAAYSLVAVQTAYLKHYFPEEYMANLISSVMDSASKLYLYVSEAKSMGIEVIAPDVNLSFQKFFAKDGKIIFGLSGIKNLGINFINAIIASRQKDGEFSNFKDFLERVEAYDSRALNKKGLESLIKAGAFDSMGYARSKLMAVYEKAMATVHEGQKVNVKGQMNLLDMASQTNENPTEDITFPDISEYPKKVKLSLEKDVLGFYISDHPLSEANDKLKNTITFRTNYKDELTDPEIARLDNKFVTMAGIITGKSEIMTKKRSLMAFANIEDLHGSIEMVIFPDTYKTYRNLIEDDNVVLVKGKLQVDDEDIKLLCQEFIDIDSLDLRTLYLKTKYNEYNNLRGVLKEYSGKTPVVVYFEDRNKSFKLDERLWVDTSDQNIEKLEQFLGKENVKLT</sequence>
<dbReference type="InterPro" id="IPR040982">
    <property type="entry name" value="DNA_pol3_finger"/>
</dbReference>
<comment type="similarity">
    <text evidence="2">Belongs to the DNA polymerase type-C family. DnaE subfamily.</text>
</comment>
<keyword evidence="8" id="KW-0239">DNA-directed DNA polymerase</keyword>
<evidence type="ECO:0000256" key="10">
    <source>
        <dbReference type="ARBA" id="ARBA00049244"/>
    </source>
</evidence>
<dbReference type="InterPro" id="IPR004365">
    <property type="entry name" value="NA-bd_OB_tRNA"/>
</dbReference>
<evidence type="ECO:0000256" key="8">
    <source>
        <dbReference type="ARBA" id="ARBA00022932"/>
    </source>
</evidence>
<feature type="domain" description="Polymerase/histidinol phosphatase N-terminal" evidence="11">
    <location>
        <begin position="6"/>
        <end position="73"/>
    </location>
</feature>
<dbReference type="InterPro" id="IPR004805">
    <property type="entry name" value="DnaE2/DnaE/PolC"/>
</dbReference>
<dbReference type="Gene3D" id="1.10.150.870">
    <property type="match status" value="1"/>
</dbReference>
<evidence type="ECO:0000256" key="3">
    <source>
        <dbReference type="ARBA" id="ARBA00012417"/>
    </source>
</evidence>
<organism evidence="12 13">
    <name type="scientific">Anaerococcus martiniensis</name>
    <dbReference type="NCBI Taxonomy" id="3115615"/>
    <lineage>
        <taxon>Bacteria</taxon>
        <taxon>Bacillati</taxon>
        <taxon>Bacillota</taxon>
        <taxon>Tissierellia</taxon>
        <taxon>Tissierellales</taxon>
        <taxon>Peptoniphilaceae</taxon>
        <taxon>Anaerococcus</taxon>
    </lineage>
</organism>
<dbReference type="PANTHER" id="PTHR32294:SF0">
    <property type="entry name" value="DNA POLYMERASE III SUBUNIT ALPHA"/>
    <property type="match status" value="1"/>
</dbReference>
<evidence type="ECO:0000256" key="9">
    <source>
        <dbReference type="ARBA" id="ARBA00025611"/>
    </source>
</evidence>
<dbReference type="Gene3D" id="1.10.10.1600">
    <property type="entry name" value="Bacterial DNA polymerase III alpha subunit, thumb domain"/>
    <property type="match status" value="1"/>
</dbReference>
<dbReference type="InterPro" id="IPR003141">
    <property type="entry name" value="Pol/His_phosphatase_N"/>
</dbReference>
<proteinExistence type="inferred from homology"/>
<comment type="function">
    <text evidence="9">DNA polymerase III is a complex, multichain enzyme responsible for most of the replicative synthesis in bacteria. This DNA polymerase also exhibits 3' to 5' exonuclease activity. The alpha chain is the DNA polymerase.</text>
</comment>
<reference evidence="12 13" key="1">
    <citation type="journal article" date="2025" name="Anaerobe">
        <title>Description of Anaerococcus kampingiae sp. nov., Anaerococcus groningensis sp. nov., Anaerococcus martiniensis sp. nov., and Anaerococcus cruorum sp. nov., isolated from human clinical specimens.</title>
        <authorList>
            <person name="Boiten K.E."/>
            <person name="Meijer J."/>
            <person name="van Wezel E.M."/>
            <person name="Veloo A.C.M."/>
        </authorList>
    </citation>
    <scope>NUCLEOTIDE SEQUENCE [LARGE SCALE GENOMIC DNA]</scope>
    <source>
        <strain evidence="12 13">ENR0831</strain>
    </source>
</reference>
<accession>A0ABW9M7Y1</accession>
<dbReference type="InterPro" id="IPR011708">
    <property type="entry name" value="DNA_pol3_alpha_NTPase_dom"/>
</dbReference>
<evidence type="ECO:0000256" key="1">
    <source>
        <dbReference type="ARBA" id="ARBA00004496"/>
    </source>
</evidence>
<comment type="subcellular location">
    <subcellularLocation>
        <location evidence="1">Cytoplasm</location>
    </subcellularLocation>
</comment>
<dbReference type="Pfam" id="PF17657">
    <property type="entry name" value="DNA_pol3_finger"/>
    <property type="match status" value="1"/>
</dbReference>
<dbReference type="EC" id="2.7.7.7" evidence="3"/>
<dbReference type="Pfam" id="PF02811">
    <property type="entry name" value="PHP"/>
    <property type="match status" value="1"/>
</dbReference>
<dbReference type="Pfam" id="PF14579">
    <property type="entry name" value="HHH_6"/>
    <property type="match status" value="1"/>
</dbReference>
<dbReference type="NCBIfam" id="NF005298">
    <property type="entry name" value="PRK06826.1"/>
    <property type="match status" value="1"/>
</dbReference>
<evidence type="ECO:0000313" key="13">
    <source>
        <dbReference type="Proteomes" id="UP001637996"/>
    </source>
</evidence>
<comment type="caution">
    <text evidence="12">The sequence shown here is derived from an EMBL/GenBank/DDBJ whole genome shotgun (WGS) entry which is preliminary data.</text>
</comment>
<keyword evidence="7" id="KW-0235">DNA replication</keyword>
<dbReference type="GO" id="GO:0003887">
    <property type="term" value="F:DNA-directed DNA polymerase activity"/>
    <property type="evidence" value="ECO:0007669"/>
    <property type="project" value="UniProtKB-EC"/>
</dbReference>
<evidence type="ECO:0000256" key="7">
    <source>
        <dbReference type="ARBA" id="ARBA00022705"/>
    </source>
</evidence>
<dbReference type="Pfam" id="PF01336">
    <property type="entry name" value="tRNA_anti-codon"/>
    <property type="match status" value="1"/>
</dbReference>
<comment type="catalytic activity">
    <reaction evidence="10">
        <text>DNA(n) + a 2'-deoxyribonucleoside 5'-triphosphate = DNA(n+1) + diphosphate</text>
        <dbReference type="Rhea" id="RHEA:22508"/>
        <dbReference type="Rhea" id="RHEA-COMP:17339"/>
        <dbReference type="Rhea" id="RHEA-COMP:17340"/>
        <dbReference type="ChEBI" id="CHEBI:33019"/>
        <dbReference type="ChEBI" id="CHEBI:61560"/>
        <dbReference type="ChEBI" id="CHEBI:173112"/>
        <dbReference type="EC" id="2.7.7.7"/>
    </reaction>
</comment>
<dbReference type="PANTHER" id="PTHR32294">
    <property type="entry name" value="DNA POLYMERASE III SUBUNIT ALPHA"/>
    <property type="match status" value="1"/>
</dbReference>
<dbReference type="SMART" id="SM00481">
    <property type="entry name" value="POLIIIAc"/>
    <property type="match status" value="1"/>
</dbReference>
<dbReference type="InterPro" id="IPR016195">
    <property type="entry name" value="Pol/histidinol_Pase-like"/>
</dbReference>
<dbReference type="NCBIfam" id="NF004226">
    <property type="entry name" value="PRK05673.1"/>
    <property type="match status" value="1"/>
</dbReference>
<evidence type="ECO:0000313" key="12">
    <source>
        <dbReference type="EMBL" id="MFO3665078.1"/>
    </source>
</evidence>
<dbReference type="InterPro" id="IPR004013">
    <property type="entry name" value="PHP_dom"/>
</dbReference>
<evidence type="ECO:0000256" key="5">
    <source>
        <dbReference type="ARBA" id="ARBA00022679"/>
    </source>
</evidence>
<name>A0ABW9M7Y1_9FIRM</name>
<gene>
    <name evidence="12" type="ORF">ACCQ41_02260</name>
</gene>
<dbReference type="SUPFAM" id="SSF89550">
    <property type="entry name" value="PHP domain-like"/>
    <property type="match status" value="1"/>
</dbReference>
<dbReference type="Gene3D" id="3.20.20.140">
    <property type="entry name" value="Metal-dependent hydrolases"/>
    <property type="match status" value="1"/>
</dbReference>
<keyword evidence="5 12" id="KW-0808">Transferase</keyword>
<dbReference type="CDD" id="cd04485">
    <property type="entry name" value="DnaE_OBF"/>
    <property type="match status" value="1"/>
</dbReference>